<dbReference type="STRING" id="573413.Spirs_3674"/>
<proteinExistence type="predicted"/>
<feature type="compositionally biased region" description="Basic and acidic residues" evidence="1">
    <location>
        <begin position="56"/>
        <end position="65"/>
    </location>
</feature>
<dbReference type="AlphaFoldDB" id="E1R7Q5"/>
<dbReference type="InterPro" id="IPR052521">
    <property type="entry name" value="Cell_div_SPOR-domain"/>
</dbReference>
<feature type="transmembrane region" description="Helical" evidence="2">
    <location>
        <begin position="7"/>
        <end position="29"/>
    </location>
</feature>
<name>E1R7Q5_SEDSS</name>
<dbReference type="Pfam" id="PF05036">
    <property type="entry name" value="SPOR"/>
    <property type="match status" value="1"/>
</dbReference>
<feature type="region of interest" description="Disordered" evidence="1">
    <location>
        <begin position="102"/>
        <end position="148"/>
    </location>
</feature>
<dbReference type="InterPro" id="IPR007730">
    <property type="entry name" value="SPOR-like_dom"/>
</dbReference>
<evidence type="ECO:0000256" key="2">
    <source>
        <dbReference type="SAM" id="Phobius"/>
    </source>
</evidence>
<reference evidence="4 5" key="1">
    <citation type="journal article" date="2010" name="Stand. Genomic Sci.">
        <title>Complete genome sequence of Spirochaeta smaragdinae type strain (SEBR 4228).</title>
        <authorList>
            <person name="Mavromatis K."/>
            <person name="Yasawong M."/>
            <person name="Chertkov O."/>
            <person name="Lapidus A."/>
            <person name="Lucas S."/>
            <person name="Nolan M."/>
            <person name="Del Rio T.G."/>
            <person name="Tice H."/>
            <person name="Cheng J.F."/>
            <person name="Pitluck S."/>
            <person name="Liolios K."/>
            <person name="Ivanova N."/>
            <person name="Tapia R."/>
            <person name="Han C."/>
            <person name="Bruce D."/>
            <person name="Goodwin L."/>
            <person name="Pati A."/>
            <person name="Chen A."/>
            <person name="Palaniappan K."/>
            <person name="Land M."/>
            <person name="Hauser L."/>
            <person name="Chang Y.J."/>
            <person name="Jeffries C.D."/>
            <person name="Detter J.C."/>
            <person name="Rohde M."/>
            <person name="Brambilla E."/>
            <person name="Spring S."/>
            <person name="Goker M."/>
            <person name="Sikorski J."/>
            <person name="Woyke T."/>
            <person name="Bristow J."/>
            <person name="Eisen J.A."/>
            <person name="Markowitz V."/>
            <person name="Hugenholtz P."/>
            <person name="Klenk H.P."/>
            <person name="Kyrpides N.C."/>
        </authorList>
    </citation>
    <scope>NUCLEOTIDE SEQUENCE [LARGE SCALE GENOMIC DNA]</scope>
    <source>
        <strain evidence="5">DSM 11293 / JCM 15392 / SEBR 4228</strain>
    </source>
</reference>
<evidence type="ECO:0000256" key="1">
    <source>
        <dbReference type="SAM" id="MobiDB-lite"/>
    </source>
</evidence>
<dbReference type="eggNOG" id="COG3087">
    <property type="taxonomic scope" value="Bacteria"/>
</dbReference>
<dbReference type="PROSITE" id="PS51724">
    <property type="entry name" value="SPOR"/>
    <property type="match status" value="1"/>
</dbReference>
<keyword evidence="2" id="KW-0812">Transmembrane</keyword>
<feature type="domain" description="SPOR" evidence="3">
    <location>
        <begin position="150"/>
        <end position="230"/>
    </location>
</feature>
<dbReference type="KEGG" id="ssm:Spirs_3674"/>
<dbReference type="OrthoDB" id="360945at2"/>
<dbReference type="EMBL" id="CP002116">
    <property type="protein sequence ID" value="ADK82760.1"/>
    <property type="molecule type" value="Genomic_DNA"/>
</dbReference>
<keyword evidence="5" id="KW-1185">Reference proteome</keyword>
<keyword evidence="2" id="KW-0472">Membrane</keyword>
<dbReference type="Gene3D" id="3.30.70.1070">
    <property type="entry name" value="Sporulation related repeat"/>
    <property type="match status" value="1"/>
</dbReference>
<organism evidence="4 5">
    <name type="scientific">Sediminispirochaeta smaragdinae (strain DSM 11293 / JCM 15392 / SEBR 4228)</name>
    <name type="common">Spirochaeta smaragdinae</name>
    <dbReference type="NCBI Taxonomy" id="573413"/>
    <lineage>
        <taxon>Bacteria</taxon>
        <taxon>Pseudomonadati</taxon>
        <taxon>Spirochaetota</taxon>
        <taxon>Spirochaetia</taxon>
        <taxon>Spirochaetales</taxon>
        <taxon>Spirochaetaceae</taxon>
        <taxon>Sediminispirochaeta</taxon>
    </lineage>
</organism>
<dbReference type="RefSeq" id="WP_013256219.1">
    <property type="nucleotide sequence ID" value="NC_014364.1"/>
</dbReference>
<dbReference type="InterPro" id="IPR036680">
    <property type="entry name" value="SPOR-like_sf"/>
</dbReference>
<feature type="region of interest" description="Disordered" evidence="1">
    <location>
        <begin position="41"/>
        <end position="87"/>
    </location>
</feature>
<keyword evidence="2" id="KW-1133">Transmembrane helix</keyword>
<dbReference type="Proteomes" id="UP000002318">
    <property type="component" value="Chromosome"/>
</dbReference>
<dbReference type="SUPFAM" id="SSF110997">
    <property type="entry name" value="Sporulation related repeat"/>
    <property type="match status" value="1"/>
</dbReference>
<sequence>MEQKKIVWILFSVTLFLLVLVGTGFIWFFPKGNDVPVAAGDGSAEATSSAAGPIKDPIEWVRSDDSEYPGLEEASSGASGDEKAGDGSDEFVIVYGEKDSSTVSVDAGTGKSPEPVLTPAPKRQSESVSTPPSTAPRSEPPRTPTPVRRTVSVLEYWIQAGSFQSRSGAEEANKLLADKGFTGRLTTKEVDGREYYRLRLGPYAGKEEAEKFLRWVKDVEPFKESYISQVRVTKTVTE</sequence>
<protein>
    <submittedName>
        <fullName evidence="4">Sporulation domain protein</fullName>
    </submittedName>
</protein>
<dbReference type="GO" id="GO:0042834">
    <property type="term" value="F:peptidoglycan binding"/>
    <property type="evidence" value="ECO:0007669"/>
    <property type="project" value="InterPro"/>
</dbReference>
<evidence type="ECO:0000313" key="5">
    <source>
        <dbReference type="Proteomes" id="UP000002318"/>
    </source>
</evidence>
<dbReference type="PANTHER" id="PTHR38687">
    <property type="entry name" value="CELL DIVISION PROTEIN DEDD-RELATED"/>
    <property type="match status" value="1"/>
</dbReference>
<evidence type="ECO:0000313" key="4">
    <source>
        <dbReference type="EMBL" id="ADK82760.1"/>
    </source>
</evidence>
<evidence type="ECO:0000259" key="3">
    <source>
        <dbReference type="PROSITE" id="PS51724"/>
    </source>
</evidence>
<gene>
    <name evidence="4" type="ordered locus">Spirs_3674</name>
</gene>
<dbReference type="HOGENOM" id="CLU_1234382_0_0_12"/>
<accession>E1R7Q5</accession>